<keyword evidence="2" id="KW-1185">Reference proteome</keyword>
<gene>
    <name evidence="1" type="ORF">N3K66_001896</name>
</gene>
<name>A0ACC0V838_9HYPO</name>
<dbReference type="EMBL" id="CM047941">
    <property type="protein sequence ID" value="KAI9902544.1"/>
    <property type="molecule type" value="Genomic_DNA"/>
</dbReference>
<sequence>MYLSTTLAIASALAATTVKADSKFSRPPGAGPSGDYRDNPTYKVGEKLDVQWDSDLDRMDLRLWQDYPAAGEGSSFYYRLLDNTRSTSYIWDVSFMDFFSTNVTEGEQAVFYMALYEAGQDGFTTTSHYFNVSIPEDDSDKPTSTGPATNPTVDPTGEDPKTITVEPTSTGGSDSDGGSSNSDDDSDLSTGAVAGIAVGATLGGIALVGALGFFLWRRRRASKAAVTGGNYAPTPQQTPGTAYASTHGSVGSPYPPSSAAPYGSPPPQMEYYKPPSEGYQPSSGGYQPSEIGGTETMPPTELAGDNRTHAPQMHPNATGPGGLHEAP</sequence>
<accession>A0ACC0V838</accession>
<organism evidence="1 2">
    <name type="scientific">Trichothecium roseum</name>
    <dbReference type="NCBI Taxonomy" id="47278"/>
    <lineage>
        <taxon>Eukaryota</taxon>
        <taxon>Fungi</taxon>
        <taxon>Dikarya</taxon>
        <taxon>Ascomycota</taxon>
        <taxon>Pezizomycotina</taxon>
        <taxon>Sordariomycetes</taxon>
        <taxon>Hypocreomycetidae</taxon>
        <taxon>Hypocreales</taxon>
        <taxon>Hypocreales incertae sedis</taxon>
        <taxon>Trichothecium</taxon>
    </lineage>
</organism>
<protein>
    <submittedName>
        <fullName evidence="1">Uncharacterized protein</fullName>
    </submittedName>
</protein>
<dbReference type="Proteomes" id="UP001163324">
    <property type="component" value="Chromosome 2"/>
</dbReference>
<proteinExistence type="predicted"/>
<evidence type="ECO:0000313" key="1">
    <source>
        <dbReference type="EMBL" id="KAI9902544.1"/>
    </source>
</evidence>
<reference evidence="1" key="1">
    <citation type="submission" date="2022-10" db="EMBL/GenBank/DDBJ databases">
        <title>Complete Genome of Trichothecium roseum strain YXFP-22015, a Plant Pathogen Isolated from Citrus.</title>
        <authorList>
            <person name="Wang Y."/>
            <person name="Zhu L."/>
        </authorList>
    </citation>
    <scope>NUCLEOTIDE SEQUENCE</scope>
    <source>
        <strain evidence="1">YXFP-22015</strain>
    </source>
</reference>
<comment type="caution">
    <text evidence="1">The sequence shown here is derived from an EMBL/GenBank/DDBJ whole genome shotgun (WGS) entry which is preliminary data.</text>
</comment>
<evidence type="ECO:0000313" key="2">
    <source>
        <dbReference type="Proteomes" id="UP001163324"/>
    </source>
</evidence>